<keyword evidence="1" id="KW-0442">Lipid degradation</keyword>
<dbReference type="Proteomes" id="UP000254603">
    <property type="component" value="Unassembled WGS sequence"/>
</dbReference>
<comment type="function">
    <text evidence="1">Lipid phosphatase which dephosphorylates phosphatidylglycerophosphate (PGP) to phosphatidylglycerol (PG).</text>
</comment>
<dbReference type="RefSeq" id="WP_018574146.1">
    <property type="nucleotide sequence ID" value="NZ_CP065725.1"/>
</dbReference>
<dbReference type="GO" id="GO:0005886">
    <property type="term" value="C:plasma membrane"/>
    <property type="evidence" value="ECO:0007669"/>
    <property type="project" value="UniProtKB-SubCell"/>
</dbReference>
<dbReference type="AlphaFoldDB" id="A0A378XD09"/>
<dbReference type="OrthoDB" id="9804091at2"/>
<dbReference type="CDD" id="cd06971">
    <property type="entry name" value="PgpA"/>
    <property type="match status" value="1"/>
</dbReference>
<dbReference type="PANTHER" id="PTHR36305:SF1">
    <property type="entry name" value="PHOSPHATIDYLGLYCEROPHOSPHATASE A"/>
    <property type="match status" value="1"/>
</dbReference>
<dbReference type="UniPathway" id="UPA00084">
    <property type="reaction ID" value="UER00504"/>
</dbReference>
<dbReference type="EMBL" id="UGSB01000001">
    <property type="protein sequence ID" value="SUA52855.1"/>
    <property type="molecule type" value="Genomic_DNA"/>
</dbReference>
<dbReference type="EC" id="3.1.3.27" evidence="1"/>
<accession>A0A378XD09</accession>
<keyword evidence="1 2" id="KW-0472">Membrane</keyword>
<evidence type="ECO:0000313" key="5">
    <source>
        <dbReference type="EMBL" id="SUA52855.1"/>
    </source>
</evidence>
<organism evidence="5 6">
    <name type="scientific">Oligella ureolytica</name>
    <dbReference type="NCBI Taxonomy" id="90244"/>
    <lineage>
        <taxon>Bacteria</taxon>
        <taxon>Pseudomonadati</taxon>
        <taxon>Pseudomonadota</taxon>
        <taxon>Betaproteobacteria</taxon>
        <taxon>Burkholderiales</taxon>
        <taxon>Alcaligenaceae</taxon>
        <taxon>Oligella</taxon>
    </lineage>
</organism>
<keyword evidence="1" id="KW-0443">Lipid metabolism</keyword>
<comment type="pathway">
    <text evidence="1">Phospholipid metabolism; phosphatidylglycerol biosynthesis; phosphatidylglycerol from CDP-diacylglycerol: step 2/2.</text>
</comment>
<dbReference type="Pfam" id="PF04608">
    <property type="entry name" value="PgpA"/>
    <property type="match status" value="1"/>
</dbReference>
<dbReference type="SUPFAM" id="SSF101307">
    <property type="entry name" value="YutG-like"/>
    <property type="match status" value="1"/>
</dbReference>
<feature type="domain" description="YutG/PgpA" evidence="3">
    <location>
        <begin position="27"/>
        <end position="168"/>
    </location>
</feature>
<dbReference type="GO" id="GO:0046872">
    <property type="term" value="F:metal ion binding"/>
    <property type="evidence" value="ECO:0007669"/>
    <property type="project" value="UniProtKB-KW"/>
</dbReference>
<proteinExistence type="predicted"/>
<evidence type="ECO:0000256" key="2">
    <source>
        <dbReference type="SAM" id="Phobius"/>
    </source>
</evidence>
<keyword evidence="1 2" id="KW-0812">Transmembrane</keyword>
<sequence length="178" mass="20449">MKEDSQIIINPLQLSFSWILKSPHRFLAFGFGSGLLRPAPGTWGTLLALLLWFPLSFLLPNDWLMGGFLIICFLYGSYCSQKVCNELGVNDHGGIVWDEWIAFWLVLFVTTPAASGPFWYLTYFVLFRIFDIIKPWPIKYFEKQFQNGFGVMFDDIVAALYVLFTVAVAIRLIEVFLV</sequence>
<dbReference type="InterPro" id="IPR036681">
    <property type="entry name" value="PgpA-like_sf"/>
</dbReference>
<dbReference type="EMBL" id="CP065725">
    <property type="protein sequence ID" value="QPT40820.1"/>
    <property type="molecule type" value="Genomic_DNA"/>
</dbReference>
<evidence type="ECO:0000313" key="7">
    <source>
        <dbReference type="Proteomes" id="UP000594903"/>
    </source>
</evidence>
<reference evidence="5 6" key="1">
    <citation type="submission" date="2018-06" db="EMBL/GenBank/DDBJ databases">
        <authorList>
            <consortium name="Pathogen Informatics"/>
            <person name="Doyle S."/>
        </authorList>
    </citation>
    <scope>NUCLEOTIDE SEQUENCE [LARGE SCALE GENOMIC DNA]</scope>
    <source>
        <strain evidence="5 6">NCTC11997</strain>
    </source>
</reference>
<comment type="cofactor">
    <cofactor evidence="1">
        <name>Mg(2+)</name>
        <dbReference type="ChEBI" id="CHEBI:18420"/>
    </cofactor>
</comment>
<keyword evidence="1" id="KW-0460">Magnesium</keyword>
<feature type="transmembrane region" description="Helical" evidence="2">
    <location>
        <begin position="101"/>
        <end position="121"/>
    </location>
</feature>
<gene>
    <name evidence="5" type="primary">pgpA</name>
    <name evidence="4" type="ORF">I6G29_04420</name>
    <name evidence="5" type="ORF">NCTC11997_00935</name>
</gene>
<dbReference type="PANTHER" id="PTHR36305">
    <property type="entry name" value="PHOSPHATIDYLGLYCEROPHOSPHATASE A"/>
    <property type="match status" value="1"/>
</dbReference>
<dbReference type="Proteomes" id="UP000594903">
    <property type="component" value="Chromosome"/>
</dbReference>
<dbReference type="STRING" id="1122619.GCA_000373745_00963"/>
<protein>
    <recommendedName>
        <fullName evidence="1">Phosphatidylglycerophosphatase A</fullName>
        <ecNumber evidence="1">3.1.3.27</ecNumber>
    </recommendedName>
    <alternativeName>
        <fullName evidence="1">Phosphatidylglycerolphosphate phosphatase A</fullName>
    </alternativeName>
</protein>
<feature type="transmembrane region" description="Helical" evidence="2">
    <location>
        <begin position="26"/>
        <end position="51"/>
    </location>
</feature>
<keyword evidence="1" id="KW-0595">Phospholipid degradation</keyword>
<evidence type="ECO:0000313" key="4">
    <source>
        <dbReference type="EMBL" id="QPT40820.1"/>
    </source>
</evidence>
<name>A0A378XD09_9BURK</name>
<keyword evidence="1" id="KW-1208">Phospholipid metabolism</keyword>
<dbReference type="GO" id="GO:0006655">
    <property type="term" value="P:phosphatidylglycerol biosynthetic process"/>
    <property type="evidence" value="ECO:0007669"/>
    <property type="project" value="UniProtKB-UniPathway"/>
</dbReference>
<keyword evidence="7" id="KW-1185">Reference proteome</keyword>
<dbReference type="InterPro" id="IPR007686">
    <property type="entry name" value="YutG/PgpA"/>
</dbReference>
<keyword evidence="2" id="KW-1133">Transmembrane helix</keyword>
<keyword evidence="1" id="KW-0479">Metal-binding</keyword>
<evidence type="ECO:0000259" key="3">
    <source>
        <dbReference type="Pfam" id="PF04608"/>
    </source>
</evidence>
<feature type="transmembrane region" description="Helical" evidence="2">
    <location>
        <begin position="156"/>
        <end position="177"/>
    </location>
</feature>
<keyword evidence="1 5" id="KW-0378">Hydrolase</keyword>
<dbReference type="GO" id="GO:0008962">
    <property type="term" value="F:phosphatidylglycerophosphatase activity"/>
    <property type="evidence" value="ECO:0007669"/>
    <property type="project" value="UniProtKB-EC"/>
</dbReference>
<feature type="transmembrane region" description="Helical" evidence="2">
    <location>
        <begin position="63"/>
        <end position="80"/>
    </location>
</feature>
<dbReference type="GO" id="GO:0009395">
    <property type="term" value="P:phospholipid catabolic process"/>
    <property type="evidence" value="ECO:0007669"/>
    <property type="project" value="UniProtKB-KW"/>
</dbReference>
<reference evidence="4 7" key="2">
    <citation type="submission" date="2020-12" db="EMBL/GenBank/DDBJ databases">
        <title>FDA dAtabase for Regulatory Grade micrObial Sequences (FDA-ARGOS): Supporting development and validation of Infectious Disease Dx tests.</title>
        <authorList>
            <person name="Sproer C."/>
            <person name="Gronow S."/>
            <person name="Severitt S."/>
            <person name="Schroder I."/>
            <person name="Tallon L."/>
            <person name="Sadzewicz L."/>
            <person name="Zhao X."/>
            <person name="Boylan J."/>
            <person name="Ott S."/>
            <person name="Bowen H."/>
            <person name="Vavikolanu K."/>
            <person name="Mehta A."/>
            <person name="Aluvathingal J."/>
            <person name="Nadendla S."/>
            <person name="Lowell S."/>
            <person name="Myers T."/>
            <person name="Yan Y."/>
            <person name="Sichtig H."/>
        </authorList>
    </citation>
    <scope>NUCLEOTIDE SEQUENCE [LARGE SCALE GENOMIC DNA]</scope>
    <source>
        <strain evidence="4 7">FDAARGOS_872</strain>
    </source>
</reference>
<keyword evidence="1" id="KW-0997">Cell inner membrane</keyword>
<keyword evidence="1" id="KW-1003">Cell membrane</keyword>
<dbReference type="PIRSF" id="PIRSF006162">
    <property type="entry name" value="PgpA"/>
    <property type="match status" value="1"/>
</dbReference>
<comment type="catalytic activity">
    <reaction evidence="1">
        <text>a 1,2-diacyl-sn-glycero-3-phospho-(1'-sn-glycero-3'-phosphate) + H2O = a 1,2-diacyl-sn-glycero-3-phospho-(1'-sn-glycerol) + phosphate</text>
        <dbReference type="Rhea" id="RHEA:33751"/>
        <dbReference type="ChEBI" id="CHEBI:15377"/>
        <dbReference type="ChEBI" id="CHEBI:43474"/>
        <dbReference type="ChEBI" id="CHEBI:60110"/>
        <dbReference type="ChEBI" id="CHEBI:64716"/>
        <dbReference type="EC" id="3.1.3.27"/>
    </reaction>
</comment>
<dbReference type="InterPro" id="IPR026037">
    <property type="entry name" value="PgpA"/>
</dbReference>
<evidence type="ECO:0000313" key="6">
    <source>
        <dbReference type="Proteomes" id="UP000254603"/>
    </source>
</evidence>
<evidence type="ECO:0000256" key="1">
    <source>
        <dbReference type="PIRNR" id="PIRNR006162"/>
    </source>
</evidence>
<comment type="subcellular location">
    <subcellularLocation>
        <location evidence="1">Cell inner membrane</location>
        <topology evidence="1">Multi-pass membrane protein</topology>
    </subcellularLocation>
</comment>